<dbReference type="InterPro" id="IPR011333">
    <property type="entry name" value="SKP1/BTB/POZ_sf"/>
</dbReference>
<sequence length="578" mass="65565">MLPPTPTTSGYATPVATVFHPAEDSDGGADDDDSDFPLLPELPEETESLFEDLRSLQASAEKKGNICFRLPSGQEEFSFEFLFSSKEIKRLSHATKVTTSRDVIHRTVAPEHIAALNRRLDLGPESYAEVLTALKERYDSLEAAAATTPHQYYCIYLNDAILKKRTGNEKTVAKLRIHRGLLEARIPYFAALFRSGMKDSDSKSGVLYSDAIPNPEALKAVAKWCYHVFEESNAGEKCEEWAEVDEKEKEKGKEKEKKFSKLPPPRVKVKSQPPPKVVELIHTAVAADYLSATKLLRFSLREVEAECHGFTCRGYRCADNIPTFLNTLSKYPAIHDAAASMHEKALSLLARPDSVSRMWKRGLVMCHDEVLEDLVLQIQAALLTGNSELAFKWVLAIVKLKSRIAASNVKDRWERLLLAPLMESVIFQITIKLEDGYLKRRVERLYDGAGIWGFERQAIEETISKMVAKVSPENARLLWKGLWNMLAVEPIIKARDRVGDWWNTWWITLAVDGYFEYWDQDDRDFLASELDIDAKDLQGTPFKVRGLDKGIRGMPVNRGKTKWELRNETRRASRRSLS</sequence>
<dbReference type="InterPro" id="IPR000210">
    <property type="entry name" value="BTB/POZ_dom"/>
</dbReference>
<gene>
    <name evidence="3" type="ORF">FN846DRAFT_243544</name>
</gene>
<dbReference type="SUPFAM" id="SSF54695">
    <property type="entry name" value="POZ domain"/>
    <property type="match status" value="1"/>
</dbReference>
<keyword evidence="4" id="KW-1185">Reference proteome</keyword>
<reference evidence="3 4" key="1">
    <citation type="submission" date="2019-09" db="EMBL/GenBank/DDBJ databases">
        <title>Draft genome of the ectomycorrhizal ascomycete Sphaerosporella brunnea.</title>
        <authorList>
            <consortium name="DOE Joint Genome Institute"/>
            <person name="Benucci G.M."/>
            <person name="Marozzi G."/>
            <person name="Antonielli L."/>
            <person name="Sanchez S."/>
            <person name="Marco P."/>
            <person name="Wang X."/>
            <person name="Falini L.B."/>
            <person name="Barry K."/>
            <person name="Haridas S."/>
            <person name="Lipzen A."/>
            <person name="Labutti K."/>
            <person name="Grigoriev I.V."/>
            <person name="Murat C."/>
            <person name="Martin F."/>
            <person name="Albertini E."/>
            <person name="Donnini D."/>
            <person name="Bonito G."/>
        </authorList>
    </citation>
    <scope>NUCLEOTIDE SEQUENCE [LARGE SCALE GENOMIC DNA]</scope>
    <source>
        <strain evidence="3 4">Sb_GMNB300</strain>
    </source>
</reference>
<evidence type="ECO:0000313" key="3">
    <source>
        <dbReference type="EMBL" id="KAA8914864.1"/>
    </source>
</evidence>
<feature type="compositionally biased region" description="Basic and acidic residues" evidence="1">
    <location>
        <begin position="247"/>
        <end position="259"/>
    </location>
</feature>
<accession>A0A5J5FB31</accession>
<dbReference type="EMBL" id="VXIS01000002">
    <property type="protein sequence ID" value="KAA8914864.1"/>
    <property type="molecule type" value="Genomic_DNA"/>
</dbReference>
<feature type="domain" description="BTB" evidence="2">
    <location>
        <begin position="158"/>
        <end position="226"/>
    </location>
</feature>
<name>A0A5J5FB31_9PEZI</name>
<feature type="compositionally biased region" description="Pro residues" evidence="1">
    <location>
        <begin position="262"/>
        <end position="271"/>
    </location>
</feature>
<dbReference type="PROSITE" id="PS50097">
    <property type="entry name" value="BTB"/>
    <property type="match status" value="1"/>
</dbReference>
<evidence type="ECO:0000313" key="4">
    <source>
        <dbReference type="Proteomes" id="UP000326924"/>
    </source>
</evidence>
<dbReference type="AlphaFoldDB" id="A0A5J5FB31"/>
<feature type="region of interest" description="Disordered" evidence="1">
    <location>
        <begin position="1"/>
        <end position="38"/>
    </location>
</feature>
<protein>
    <recommendedName>
        <fullName evidence="2">BTB domain-containing protein</fullName>
    </recommendedName>
</protein>
<feature type="compositionally biased region" description="Acidic residues" evidence="1">
    <location>
        <begin position="24"/>
        <end position="35"/>
    </location>
</feature>
<dbReference type="Proteomes" id="UP000326924">
    <property type="component" value="Unassembled WGS sequence"/>
</dbReference>
<organism evidence="3 4">
    <name type="scientific">Sphaerosporella brunnea</name>
    <dbReference type="NCBI Taxonomy" id="1250544"/>
    <lineage>
        <taxon>Eukaryota</taxon>
        <taxon>Fungi</taxon>
        <taxon>Dikarya</taxon>
        <taxon>Ascomycota</taxon>
        <taxon>Pezizomycotina</taxon>
        <taxon>Pezizomycetes</taxon>
        <taxon>Pezizales</taxon>
        <taxon>Pyronemataceae</taxon>
        <taxon>Sphaerosporella</taxon>
    </lineage>
</organism>
<dbReference type="OrthoDB" id="5314679at2759"/>
<evidence type="ECO:0000256" key="1">
    <source>
        <dbReference type="SAM" id="MobiDB-lite"/>
    </source>
</evidence>
<dbReference type="CDD" id="cd18186">
    <property type="entry name" value="BTB_POZ_ZBTB_KLHL-like"/>
    <property type="match status" value="1"/>
</dbReference>
<feature type="region of interest" description="Disordered" evidence="1">
    <location>
        <begin position="247"/>
        <end position="271"/>
    </location>
</feature>
<evidence type="ECO:0000259" key="2">
    <source>
        <dbReference type="PROSITE" id="PS50097"/>
    </source>
</evidence>
<comment type="caution">
    <text evidence="3">The sequence shown here is derived from an EMBL/GenBank/DDBJ whole genome shotgun (WGS) entry which is preliminary data.</text>
</comment>
<dbReference type="InParanoid" id="A0A5J5FB31"/>
<dbReference type="Gene3D" id="3.30.710.10">
    <property type="entry name" value="Potassium Channel Kv1.1, Chain A"/>
    <property type="match status" value="1"/>
</dbReference>
<proteinExistence type="predicted"/>